<dbReference type="AlphaFoldDB" id="A0A9Q1BKK0"/>
<evidence type="ECO:0000313" key="2">
    <source>
        <dbReference type="EMBL" id="KAJ8028337.1"/>
    </source>
</evidence>
<protein>
    <submittedName>
        <fullName evidence="2">Uncharacterized protein</fullName>
    </submittedName>
</protein>
<name>A0A9Q1BKK0_HOLLE</name>
<reference evidence="2" key="1">
    <citation type="submission" date="2021-10" db="EMBL/GenBank/DDBJ databases">
        <title>Tropical sea cucumber genome reveals ecological adaptation and Cuvierian tubules defense mechanism.</title>
        <authorList>
            <person name="Chen T."/>
        </authorList>
    </citation>
    <scope>NUCLEOTIDE SEQUENCE</scope>
    <source>
        <strain evidence="2">Nanhai2018</strain>
        <tissue evidence="2">Muscle</tissue>
    </source>
</reference>
<accession>A0A9Q1BKK0</accession>
<dbReference type="Proteomes" id="UP001152320">
    <property type="component" value="Chromosome 15"/>
</dbReference>
<evidence type="ECO:0000313" key="3">
    <source>
        <dbReference type="Proteomes" id="UP001152320"/>
    </source>
</evidence>
<organism evidence="2 3">
    <name type="scientific">Holothuria leucospilota</name>
    <name type="common">Black long sea cucumber</name>
    <name type="synonym">Mertensiothuria leucospilota</name>
    <dbReference type="NCBI Taxonomy" id="206669"/>
    <lineage>
        <taxon>Eukaryota</taxon>
        <taxon>Metazoa</taxon>
        <taxon>Echinodermata</taxon>
        <taxon>Eleutherozoa</taxon>
        <taxon>Echinozoa</taxon>
        <taxon>Holothuroidea</taxon>
        <taxon>Aspidochirotacea</taxon>
        <taxon>Aspidochirotida</taxon>
        <taxon>Holothuriidae</taxon>
        <taxon>Holothuria</taxon>
    </lineage>
</organism>
<gene>
    <name evidence="2" type="ORF">HOLleu_30541</name>
</gene>
<evidence type="ECO:0000256" key="1">
    <source>
        <dbReference type="SAM" id="MobiDB-lite"/>
    </source>
</evidence>
<comment type="caution">
    <text evidence="2">The sequence shown here is derived from an EMBL/GenBank/DDBJ whole genome shotgun (WGS) entry which is preliminary data.</text>
</comment>
<feature type="region of interest" description="Disordered" evidence="1">
    <location>
        <begin position="120"/>
        <end position="140"/>
    </location>
</feature>
<dbReference type="EMBL" id="JAIZAY010000015">
    <property type="protein sequence ID" value="KAJ8028337.1"/>
    <property type="molecule type" value="Genomic_DNA"/>
</dbReference>
<proteinExistence type="predicted"/>
<sequence>MEPTAFVLGAQHKQWSRENKPPFRAHRPHELRKCPPGGDNAPVGNHCNNTYPLFAELFSLRTFLGTLGVTQGACSFHRAGYRKLYPALRRLSFIFHFVDGLGQVPLNFFISVKNKPSGVARGGQGAVAPTKPPKASVGNF</sequence>
<keyword evidence="3" id="KW-1185">Reference proteome</keyword>